<dbReference type="Pfam" id="PF05016">
    <property type="entry name" value="ParE_toxin"/>
    <property type="match status" value="1"/>
</dbReference>
<accession>A0A6M7TK28</accession>
<dbReference type="InterPro" id="IPR007712">
    <property type="entry name" value="RelE/ParE_toxin"/>
</dbReference>
<dbReference type="AlphaFoldDB" id="A0A6M7TK28"/>
<dbReference type="Proteomes" id="UP000275530">
    <property type="component" value="Unassembled WGS sequence"/>
</dbReference>
<comment type="caution">
    <text evidence="1">The sequence shown here is derived from an EMBL/GenBank/DDBJ whole genome shotgun (WGS) entry which is preliminary data.</text>
</comment>
<evidence type="ECO:0000313" key="1">
    <source>
        <dbReference type="EMBL" id="RJT36826.1"/>
    </source>
</evidence>
<evidence type="ECO:0000313" key="2">
    <source>
        <dbReference type="Proteomes" id="UP000275530"/>
    </source>
</evidence>
<name>A0A6M7TK28_9HYPH</name>
<dbReference type="EMBL" id="QZXA01000002">
    <property type="protein sequence ID" value="RJT36826.1"/>
    <property type="molecule type" value="Genomic_DNA"/>
</dbReference>
<sequence>MGFRLSLAAEEDIIGIAEQGVRLFGAVQARQYHDELFAIFDLIAASPRMVRERLELSPPMRIHPFKAHLVVYRIEVDGDVFIVRVRHGHEDWANEGTR</sequence>
<protein>
    <submittedName>
        <fullName evidence="1">Type II toxin-antitoxin system RelE/ParE family toxin</fullName>
    </submittedName>
</protein>
<reference evidence="1 2" key="1">
    <citation type="submission" date="2018-09" db="EMBL/GenBank/DDBJ databases">
        <title>Mesorhizobium carmichaelinearum sp. nov. isolated from Carmichaelinea spp. root nodules in New Zealand.</title>
        <authorList>
            <person name="De Meyer S.E."/>
        </authorList>
    </citation>
    <scope>NUCLEOTIDE SEQUENCE [LARGE SCALE GENOMIC DNA]</scope>
    <source>
        <strain evidence="1 2">LMG 28313</strain>
    </source>
</reference>
<gene>
    <name evidence="1" type="ORF">D3242_05670</name>
</gene>
<organism evidence="1 2">
    <name type="scientific">Mesorhizobium jarvisii</name>
    <dbReference type="NCBI Taxonomy" id="1777867"/>
    <lineage>
        <taxon>Bacteria</taxon>
        <taxon>Pseudomonadati</taxon>
        <taxon>Pseudomonadota</taxon>
        <taxon>Alphaproteobacteria</taxon>
        <taxon>Hyphomicrobiales</taxon>
        <taxon>Phyllobacteriaceae</taxon>
        <taxon>Mesorhizobium</taxon>
    </lineage>
</organism>
<dbReference type="InterPro" id="IPR035093">
    <property type="entry name" value="RelE/ParE_toxin_dom_sf"/>
</dbReference>
<keyword evidence="2" id="KW-1185">Reference proteome</keyword>
<proteinExistence type="predicted"/>
<dbReference type="RefSeq" id="WP_081296083.1">
    <property type="nucleotide sequence ID" value="NZ_CP033507.1"/>
</dbReference>
<dbReference type="Gene3D" id="3.30.2310.20">
    <property type="entry name" value="RelE-like"/>
    <property type="match status" value="1"/>
</dbReference>